<feature type="chain" id="PRO_5046042380" evidence="2">
    <location>
        <begin position="22"/>
        <end position="960"/>
    </location>
</feature>
<dbReference type="Gene3D" id="3.20.20.520">
    <property type="entry name" value="Glycosyl hydrolase family 115"/>
    <property type="match status" value="1"/>
</dbReference>
<dbReference type="PANTHER" id="PTHR37842:SF2">
    <property type="entry name" value="GYLCOSYL HYDROLASE 115 C-TERMINAL DOMAIN-CONTAINING PROTEIN"/>
    <property type="match status" value="1"/>
</dbReference>
<dbReference type="InterPro" id="IPR029018">
    <property type="entry name" value="Hex-like_dom2"/>
</dbReference>
<comment type="caution">
    <text evidence="4">The sequence shown here is derived from an EMBL/GenBank/DDBJ whole genome shotgun (WGS) entry which is preliminary data.</text>
</comment>
<evidence type="ECO:0000313" key="5">
    <source>
        <dbReference type="Proteomes" id="UP001495147"/>
    </source>
</evidence>
<keyword evidence="1 4" id="KW-0378">Hydrolase</keyword>
<keyword evidence="2" id="KW-0732">Signal</keyword>
<dbReference type="SUPFAM" id="SSF55545">
    <property type="entry name" value="beta-N-acetylhexosaminidase-like domain"/>
    <property type="match status" value="1"/>
</dbReference>
<name>A0ABV0G1Z0_9BURK</name>
<feature type="domain" description="Gylcosyl hydrolase 115 C-terminal" evidence="3">
    <location>
        <begin position="774"/>
        <end position="950"/>
    </location>
</feature>
<organism evidence="4 5">
    <name type="scientific">Roseateles paludis</name>
    <dbReference type="NCBI Taxonomy" id="3145238"/>
    <lineage>
        <taxon>Bacteria</taxon>
        <taxon>Pseudomonadati</taxon>
        <taxon>Pseudomonadota</taxon>
        <taxon>Betaproteobacteria</taxon>
        <taxon>Burkholderiales</taxon>
        <taxon>Sphaerotilaceae</taxon>
        <taxon>Roseateles</taxon>
    </lineage>
</organism>
<evidence type="ECO:0000256" key="2">
    <source>
        <dbReference type="SAM" id="SignalP"/>
    </source>
</evidence>
<dbReference type="Gene3D" id="3.30.379.10">
    <property type="entry name" value="Chitobiase/beta-hexosaminidase domain 2-like"/>
    <property type="match status" value="1"/>
</dbReference>
<evidence type="ECO:0000313" key="4">
    <source>
        <dbReference type="EMBL" id="MEO3691752.1"/>
    </source>
</evidence>
<dbReference type="InterPro" id="IPR041437">
    <property type="entry name" value="GH115_C"/>
</dbReference>
<dbReference type="RefSeq" id="WP_347704565.1">
    <property type="nucleotide sequence ID" value="NZ_JBDPZD010000002.1"/>
</dbReference>
<feature type="signal peptide" evidence="2">
    <location>
        <begin position="1"/>
        <end position="21"/>
    </location>
</feature>
<dbReference type="Pfam" id="PF15979">
    <property type="entry name" value="Glyco_hydro_115"/>
    <property type="match status" value="1"/>
</dbReference>
<dbReference type="InterPro" id="IPR042301">
    <property type="entry name" value="GH115_sf"/>
</dbReference>
<dbReference type="GO" id="GO:0016787">
    <property type="term" value="F:hydrolase activity"/>
    <property type="evidence" value="ECO:0007669"/>
    <property type="project" value="UniProtKB-KW"/>
</dbReference>
<dbReference type="EMBL" id="JBDPZD010000002">
    <property type="protein sequence ID" value="MEO3691752.1"/>
    <property type="molecule type" value="Genomic_DNA"/>
</dbReference>
<dbReference type="PANTHER" id="PTHR37842">
    <property type="match status" value="1"/>
</dbReference>
<dbReference type="Pfam" id="PF17829">
    <property type="entry name" value="GH115_C"/>
    <property type="match status" value="1"/>
</dbReference>
<evidence type="ECO:0000259" key="3">
    <source>
        <dbReference type="Pfam" id="PF17829"/>
    </source>
</evidence>
<accession>A0ABV0G1Z0</accession>
<dbReference type="InterPro" id="IPR031924">
    <property type="entry name" value="GH115"/>
</dbReference>
<reference evidence="4 5" key="1">
    <citation type="submission" date="2024-05" db="EMBL/GenBank/DDBJ databases">
        <title>Roseateles sp. DJS-2-20 16S ribosomal RNA gene Genome sequencing and assembly.</title>
        <authorList>
            <person name="Woo H."/>
        </authorList>
    </citation>
    <scope>NUCLEOTIDE SEQUENCE [LARGE SCALE GENOMIC DNA]</scope>
    <source>
        <strain evidence="4 5">DJS-2-20</strain>
    </source>
</reference>
<evidence type="ECO:0000256" key="1">
    <source>
        <dbReference type="ARBA" id="ARBA00022801"/>
    </source>
</evidence>
<gene>
    <name evidence="4" type="ORF">ABDJ85_09745</name>
</gene>
<dbReference type="Gene3D" id="2.60.120.1620">
    <property type="match status" value="1"/>
</dbReference>
<keyword evidence="5" id="KW-1185">Reference proteome</keyword>
<sequence>MTIQRLLAALVLSLAGTAASALGLAPFVQFQPVKNGVSLTGGIAVDAADEPAVRRAVADLQADVERVTRTRPALQATAAPQGQDLILVGTLGKSALIDALVASGKLDVRGLKGQWEGWQIATVARPLPGVERALVIVGSDRRGTVYGVYELSEQIGVSPWYWWADVPVTQRPALYVPAGTRVQDAPVVRYRGIFLNDEAPALTGWSKEKFGGYNSKFYAHVFELILRLRGNFIWPAMWGSAFFADDPKNGALAEEFGVVIGTSHHEPLMRAHREWADAGGGPWDYNRNAERLREFWQGGLAQSRGTERAFTLGMRGDGDEPMSRDANVALLERIVADQRKLIEKEPDAKSAMQVWALYKEVQDYYEKGMRVPDGVTLLWADDNWGNIRRLPTKDERARSGGAGVYYHFDYVGGPRNYKWINVTPVAKVWEQMHLAWQYGATKQWVVNVGDLKPMEIPIDFFLNYAWNPGRWPTPDGFLRAWAARDFGAAQAEALADIVQRTTRANHRRKPELLAPETYSLVNEREAERVVAEYQQLAREAKALRAKLPQGAQDAFFQLVEHPIEAGRIVTELHVTAALNRLYARQGRTSTNAQAAKARDLFADDAALTRRYHELQGGKWNHFMDQTHLGYFFWNEPPLNIMPAVSEVQPRAGAFMGLGIEGTEQPADAWGLPKPVRLPMLDPFSGQKSYFEVFNRGDRPLRFSVQAEQPWLQLSAATGKLGDPVLLQQRIEVSADWAKVPAGESTGMVIVEPEGGPAVRLAVPVRKPAAPLPEGFVESRGVVAIEAASHARQVAPAGRRWMRLPGHSRTGDGMTPLPVDVPAPADPKAATMRLEYPVNLTSSGKLTVHTTVAPTLKFQPDWPANGLRFAVSIDDGPLQIVNMHAAGGVGDGSREWERNVSNSAATFQTRHEVSAPGAHVLKFWVLEPGVVLHKLVIDAGGLKPSYLGPPESGYVTGAVAR</sequence>
<protein>
    <submittedName>
        <fullName evidence="4">Glycosyl hydrolase 115 family protein</fullName>
    </submittedName>
</protein>
<dbReference type="Proteomes" id="UP001495147">
    <property type="component" value="Unassembled WGS sequence"/>
</dbReference>
<proteinExistence type="predicted"/>
<dbReference type="Gene3D" id="1.20.58.2150">
    <property type="match status" value="1"/>
</dbReference>